<reference evidence="3 4" key="1">
    <citation type="submission" date="2016-10" db="EMBL/GenBank/DDBJ databases">
        <authorList>
            <person name="de Groot N.N."/>
        </authorList>
    </citation>
    <scope>NUCLEOTIDE SEQUENCE [LARGE SCALE GENOMIC DNA]</scope>
    <source>
        <strain evidence="3 4">MON 2.2</strain>
    </source>
</reference>
<dbReference type="InterPro" id="IPR036505">
    <property type="entry name" value="Amidase/PGRP_sf"/>
</dbReference>
<gene>
    <name evidence="3" type="ORF">SAMN04489747_0878</name>
</gene>
<evidence type="ECO:0000259" key="2">
    <source>
        <dbReference type="Pfam" id="PF01510"/>
    </source>
</evidence>
<feature type="region of interest" description="Disordered" evidence="1">
    <location>
        <begin position="199"/>
        <end position="257"/>
    </location>
</feature>
<dbReference type="GO" id="GO:0008745">
    <property type="term" value="F:N-acetylmuramoyl-L-alanine amidase activity"/>
    <property type="evidence" value="ECO:0007669"/>
    <property type="project" value="InterPro"/>
</dbReference>
<feature type="compositionally biased region" description="Polar residues" evidence="1">
    <location>
        <begin position="239"/>
        <end position="252"/>
    </location>
</feature>
<dbReference type="Pfam" id="PF01510">
    <property type="entry name" value="Amidase_2"/>
    <property type="match status" value="1"/>
</dbReference>
<keyword evidence="4" id="KW-1185">Reference proteome</keyword>
<accession>A0A1G6UGE7</accession>
<dbReference type="Gene3D" id="3.40.80.10">
    <property type="entry name" value="Peptidoglycan recognition protein-like"/>
    <property type="match status" value="1"/>
</dbReference>
<dbReference type="STRING" id="675864.SAMN04489747_0878"/>
<dbReference type="EMBL" id="LT629688">
    <property type="protein sequence ID" value="SDD40341.1"/>
    <property type="molecule type" value="Genomic_DNA"/>
</dbReference>
<protein>
    <submittedName>
        <fullName evidence="3">N-acetylmuramoyl-L-alanine amidase</fullName>
    </submittedName>
</protein>
<feature type="compositionally biased region" description="Low complexity" evidence="1">
    <location>
        <begin position="210"/>
        <end position="221"/>
    </location>
</feature>
<proteinExistence type="predicted"/>
<dbReference type="SUPFAM" id="SSF55846">
    <property type="entry name" value="N-acetylmuramoyl-L-alanine amidase-like"/>
    <property type="match status" value="1"/>
</dbReference>
<dbReference type="Proteomes" id="UP000198546">
    <property type="component" value="Chromosome i"/>
</dbReference>
<dbReference type="InterPro" id="IPR002502">
    <property type="entry name" value="Amidase_domain"/>
</dbReference>
<dbReference type="RefSeq" id="WP_172803987.1">
    <property type="nucleotide sequence ID" value="NZ_LT629688.1"/>
</dbReference>
<evidence type="ECO:0000313" key="4">
    <source>
        <dbReference type="Proteomes" id="UP000198546"/>
    </source>
</evidence>
<sequence length="387" mass="41933">MARPMTPAQWRAQMQKWKVPHAFVDGWEGNGRPAYTGPFNDVVGILVHHTGSWAQSAAYLLFLFFSGRSDLPGPLCQAATNAKGITYIGATGRANHAGKGSVAVFDLIRQDAMPLTREVTPGPDSVDGNARFYGNEVMFDGSSPMTDAQYACLVLWCAAVCDFHGWDGRSIGGHGEWTRSKWDPGETDMARLRRDVNARLADGPPGTLKPTTPVVTAPPATGSSQPTTPTAPEGILGMTQYQNGTPRPSAQRQRVGVKQKARLKVTADTQARSGVHQIVRAVPGQLVDLEVTLDVYDLRKGEDVRARIVLVEYAPGKAGRVVYAFDQVQEFGKGRGRDSFKVTQIDRCGKKPPTGGSLEYQLELTNHSSTTVQVGHITARALFSEES</sequence>
<name>A0A1G6UGE7_9ACTN</name>
<evidence type="ECO:0000256" key="1">
    <source>
        <dbReference type="SAM" id="MobiDB-lite"/>
    </source>
</evidence>
<dbReference type="GO" id="GO:0009253">
    <property type="term" value="P:peptidoglycan catabolic process"/>
    <property type="evidence" value="ECO:0007669"/>
    <property type="project" value="InterPro"/>
</dbReference>
<dbReference type="AlphaFoldDB" id="A0A1G6UGE7"/>
<feature type="domain" description="N-acetylmuramoyl-L-alanine amidase" evidence="2">
    <location>
        <begin position="40"/>
        <end position="186"/>
    </location>
</feature>
<evidence type="ECO:0000313" key="3">
    <source>
        <dbReference type="EMBL" id="SDD40341.1"/>
    </source>
</evidence>
<organism evidence="3 4">
    <name type="scientific">Auraticoccus monumenti</name>
    <dbReference type="NCBI Taxonomy" id="675864"/>
    <lineage>
        <taxon>Bacteria</taxon>
        <taxon>Bacillati</taxon>
        <taxon>Actinomycetota</taxon>
        <taxon>Actinomycetes</taxon>
        <taxon>Propionibacteriales</taxon>
        <taxon>Propionibacteriaceae</taxon>
        <taxon>Auraticoccus</taxon>
    </lineage>
</organism>